<dbReference type="Pfam" id="PF07859">
    <property type="entry name" value="Abhydrolase_3"/>
    <property type="match status" value="1"/>
</dbReference>
<evidence type="ECO:0000313" key="4">
    <source>
        <dbReference type="Proteomes" id="UP001054252"/>
    </source>
</evidence>
<dbReference type="InterPro" id="IPR013094">
    <property type="entry name" value="AB_hydrolase_3"/>
</dbReference>
<evidence type="ECO:0000313" key="3">
    <source>
        <dbReference type="EMBL" id="GKV22468.1"/>
    </source>
</evidence>
<dbReference type="AlphaFoldDB" id="A0AAV5KD17"/>
<reference evidence="3 4" key="1">
    <citation type="journal article" date="2021" name="Commun. Biol.">
        <title>The genome of Shorea leprosula (Dipterocarpaceae) highlights the ecological relevance of drought in aseasonal tropical rainforests.</title>
        <authorList>
            <person name="Ng K.K.S."/>
            <person name="Kobayashi M.J."/>
            <person name="Fawcett J.A."/>
            <person name="Hatakeyama M."/>
            <person name="Paape T."/>
            <person name="Ng C.H."/>
            <person name="Ang C.C."/>
            <person name="Tnah L.H."/>
            <person name="Lee C.T."/>
            <person name="Nishiyama T."/>
            <person name="Sese J."/>
            <person name="O'Brien M.J."/>
            <person name="Copetti D."/>
            <person name="Mohd Noor M.I."/>
            <person name="Ong R.C."/>
            <person name="Putra M."/>
            <person name="Sireger I.Z."/>
            <person name="Indrioko S."/>
            <person name="Kosugi Y."/>
            <person name="Izuno A."/>
            <person name="Isagi Y."/>
            <person name="Lee S.L."/>
            <person name="Shimizu K.K."/>
        </authorList>
    </citation>
    <scope>NUCLEOTIDE SEQUENCE [LARGE SCALE GENOMIC DNA]</scope>
    <source>
        <strain evidence="3">214</strain>
    </source>
</reference>
<dbReference type="Proteomes" id="UP001054252">
    <property type="component" value="Unassembled WGS sequence"/>
</dbReference>
<gene>
    <name evidence="3" type="ORF">SLEP1_g32337</name>
</gene>
<sequence length="273" mass="29934">MDSTTNDLVHEFPPFLKVYKDGRVERYAFMGTDPIPAGLDPKTGVQSKDVVISPETGVKARIFMPKIDQPGQKLPLLIHYHGGGFCIGSALDNVAWNFLTYLVSLGNMMAISVEYRLAPEHPLPIAYDDSWAGLQWVASHFNGSGPEPWINEHADLNRVFLLGESAGATITHDVAVRAGAVGLVGLKVVGILMVHPFFGGKETDEMYKYLCPTSSGRDDDPRLNPVVDPNLGKMACQRVMVFVAEKDWLRNRGQAYYETLGKSGWGGTGPQDL</sequence>
<comment type="caution">
    <text evidence="3">The sequence shown here is derived from an EMBL/GenBank/DDBJ whole genome shotgun (WGS) entry which is preliminary data.</text>
</comment>
<accession>A0AAV5KD17</accession>
<feature type="domain" description="Alpha/beta hydrolase fold-3" evidence="2">
    <location>
        <begin position="77"/>
        <end position="264"/>
    </location>
</feature>
<organism evidence="3 4">
    <name type="scientific">Rubroshorea leprosula</name>
    <dbReference type="NCBI Taxonomy" id="152421"/>
    <lineage>
        <taxon>Eukaryota</taxon>
        <taxon>Viridiplantae</taxon>
        <taxon>Streptophyta</taxon>
        <taxon>Embryophyta</taxon>
        <taxon>Tracheophyta</taxon>
        <taxon>Spermatophyta</taxon>
        <taxon>Magnoliopsida</taxon>
        <taxon>eudicotyledons</taxon>
        <taxon>Gunneridae</taxon>
        <taxon>Pentapetalae</taxon>
        <taxon>rosids</taxon>
        <taxon>malvids</taxon>
        <taxon>Malvales</taxon>
        <taxon>Dipterocarpaceae</taxon>
        <taxon>Rubroshorea</taxon>
    </lineage>
</organism>
<keyword evidence="4" id="KW-1185">Reference proteome</keyword>
<comment type="similarity">
    <text evidence="1">Belongs to the 'GDXG' lipolytic enzyme family.</text>
</comment>
<name>A0AAV5KD17_9ROSI</name>
<dbReference type="InterPro" id="IPR050466">
    <property type="entry name" value="Carboxylest/Gibb_receptor"/>
</dbReference>
<dbReference type="SUPFAM" id="SSF53474">
    <property type="entry name" value="alpha/beta-Hydrolases"/>
    <property type="match status" value="1"/>
</dbReference>
<dbReference type="GO" id="GO:0016787">
    <property type="term" value="F:hydrolase activity"/>
    <property type="evidence" value="ECO:0007669"/>
    <property type="project" value="InterPro"/>
</dbReference>
<dbReference type="PANTHER" id="PTHR23024">
    <property type="entry name" value="ARYLACETAMIDE DEACETYLASE"/>
    <property type="match status" value="1"/>
</dbReference>
<proteinExistence type="inferred from homology"/>
<evidence type="ECO:0000256" key="1">
    <source>
        <dbReference type="ARBA" id="ARBA00010515"/>
    </source>
</evidence>
<evidence type="ECO:0000259" key="2">
    <source>
        <dbReference type="Pfam" id="PF07859"/>
    </source>
</evidence>
<dbReference type="InterPro" id="IPR029058">
    <property type="entry name" value="AB_hydrolase_fold"/>
</dbReference>
<dbReference type="PANTHER" id="PTHR23024:SF408">
    <property type="entry name" value="ALPHA_BETA HYDROLASE FOLD-3 DOMAIN-CONTAINING PROTEIN"/>
    <property type="match status" value="1"/>
</dbReference>
<dbReference type="EMBL" id="BPVZ01000060">
    <property type="protein sequence ID" value="GKV22468.1"/>
    <property type="molecule type" value="Genomic_DNA"/>
</dbReference>
<dbReference type="Gene3D" id="3.40.50.1820">
    <property type="entry name" value="alpha/beta hydrolase"/>
    <property type="match status" value="1"/>
</dbReference>
<protein>
    <recommendedName>
        <fullName evidence="2">Alpha/beta hydrolase fold-3 domain-containing protein</fullName>
    </recommendedName>
</protein>